<dbReference type="InterPro" id="IPR028082">
    <property type="entry name" value="Peripla_BP_I"/>
</dbReference>
<evidence type="ECO:0000256" key="4">
    <source>
        <dbReference type="SAM" id="SignalP"/>
    </source>
</evidence>
<dbReference type="InterPro" id="IPR019734">
    <property type="entry name" value="TPR_rpt"/>
</dbReference>
<keyword evidence="7" id="KW-1185">Reference proteome</keyword>
<evidence type="ECO:0000313" key="7">
    <source>
        <dbReference type="Proteomes" id="UP000248168"/>
    </source>
</evidence>
<dbReference type="Pfam" id="PF13458">
    <property type="entry name" value="Peripla_BP_6"/>
    <property type="match status" value="1"/>
</dbReference>
<dbReference type="Pfam" id="PF13432">
    <property type="entry name" value="TPR_16"/>
    <property type="match status" value="1"/>
</dbReference>
<dbReference type="Gene3D" id="3.40.50.2300">
    <property type="match status" value="2"/>
</dbReference>
<dbReference type="PANTHER" id="PTHR30483">
    <property type="entry name" value="LEUCINE-SPECIFIC-BINDING PROTEIN"/>
    <property type="match status" value="1"/>
</dbReference>
<dbReference type="Gene3D" id="1.25.40.10">
    <property type="entry name" value="Tetratricopeptide repeat domain"/>
    <property type="match status" value="1"/>
</dbReference>
<feature type="signal peptide" evidence="4">
    <location>
        <begin position="1"/>
        <end position="36"/>
    </location>
</feature>
<feature type="chain" id="PRO_5016337977" evidence="4">
    <location>
        <begin position="37"/>
        <end position="652"/>
    </location>
</feature>
<keyword evidence="6" id="KW-0675">Receptor</keyword>
<evidence type="ECO:0000313" key="6">
    <source>
        <dbReference type="EMBL" id="SPP65832.1"/>
    </source>
</evidence>
<dbReference type="InterPro" id="IPR011990">
    <property type="entry name" value="TPR-like_helical_dom_sf"/>
</dbReference>
<proteinExistence type="inferred from homology"/>
<dbReference type="SUPFAM" id="SSF48452">
    <property type="entry name" value="TPR-like"/>
    <property type="match status" value="1"/>
</dbReference>
<dbReference type="AlphaFoldDB" id="A0A330L828"/>
<dbReference type="OrthoDB" id="5410879at2"/>
<evidence type="ECO:0000256" key="2">
    <source>
        <dbReference type="ARBA" id="ARBA00022729"/>
    </source>
</evidence>
<dbReference type="InterPro" id="IPR051010">
    <property type="entry name" value="BCAA_transport"/>
</dbReference>
<name>A0A330L828_9BACT</name>
<dbReference type="SUPFAM" id="SSF53822">
    <property type="entry name" value="Periplasmic binding protein-like I"/>
    <property type="match status" value="1"/>
</dbReference>
<dbReference type="RefSeq" id="WP_121990059.1">
    <property type="nucleotide sequence ID" value="NZ_OUNR01000017.1"/>
</dbReference>
<evidence type="ECO:0000256" key="1">
    <source>
        <dbReference type="ARBA" id="ARBA00010062"/>
    </source>
</evidence>
<feature type="repeat" description="TPR" evidence="3">
    <location>
        <begin position="82"/>
        <end position="115"/>
    </location>
</feature>
<sequence>MGSQRTYSRLLACRRLIVALALSLAGVSVQPQPAPAVELKAPLPDPPVLSQAKRLIDKGEAESAATVLRRFLATSPRPEHLDDTYLLLGAALYSMKEYSEAIKYLNQLQTEFPASDVGERGKIMLARTHAAMGNIDLALPLLTQLRTGTTDDDTKHEALRLTAEFLVQKKEYVRAIEALLQESAAGTEEHVAETRAQIREFINEKLDKKALTRLHDLYPKSFPGDLAAIRLIEFYTGRGEDHLAERQIQQFLAHFPEHPYGPKATETLALLKTRLKANQFFIATVLPLSGRLAPFANEVLEGIQLAVERAHEQPGMPQVGLIVKDNESDKPSFLEDHAALLNQERPLAVIGPMLSKNLPVMAEMAEGAKVPLITPGATFPNVRRLGSFVFSTTLTHALQAKRIASYATGEQGYRRFCILYPDTTYGREQARLFAQEVRQHEGEIIAMESFKEGDSDFSPQIKKLKAEDLKKYGLAVPYDPSRPAGKPISKTDKRILYTPGFDAIFIPSRASEIGLLAAQLAFHDIKVPLLGTNGWNSPDFLRTADRTVDGAVFVDGFFAESANVAVQDFVQRYQKRFQGTPTLFTMQGYDAARLVLEAIRRGATSGDAVRELLTTQHDLPTLMGPAGFGAEGTLQRPLALLQVKHGKFVQLD</sequence>
<organism evidence="6 7">
    <name type="scientific">Nitrospira lenta</name>
    <dbReference type="NCBI Taxonomy" id="1436998"/>
    <lineage>
        <taxon>Bacteria</taxon>
        <taxon>Pseudomonadati</taxon>
        <taxon>Nitrospirota</taxon>
        <taxon>Nitrospiria</taxon>
        <taxon>Nitrospirales</taxon>
        <taxon>Nitrospiraceae</taxon>
        <taxon>Nitrospira</taxon>
    </lineage>
</organism>
<dbReference type="PANTHER" id="PTHR30483:SF6">
    <property type="entry name" value="PERIPLASMIC BINDING PROTEIN OF ABC TRANSPORTER FOR NATURAL AMINO ACIDS"/>
    <property type="match status" value="1"/>
</dbReference>
<dbReference type="Proteomes" id="UP000248168">
    <property type="component" value="Unassembled WGS sequence"/>
</dbReference>
<dbReference type="FunCoup" id="A0A330L828">
    <property type="interactions" value="230"/>
</dbReference>
<dbReference type="Pfam" id="PF13174">
    <property type="entry name" value="TPR_6"/>
    <property type="match status" value="1"/>
</dbReference>
<accession>A0A330L828</accession>
<evidence type="ECO:0000259" key="5">
    <source>
        <dbReference type="Pfam" id="PF13458"/>
    </source>
</evidence>
<comment type="similarity">
    <text evidence="1">Belongs to the leucine-binding protein family.</text>
</comment>
<protein>
    <submittedName>
        <fullName evidence="6">Putative Extracellular ligand-binding receptor</fullName>
    </submittedName>
</protein>
<feature type="domain" description="Leucine-binding protein" evidence="5">
    <location>
        <begin position="282"/>
        <end position="646"/>
    </location>
</feature>
<keyword evidence="2 4" id="KW-0732">Signal</keyword>
<dbReference type="PROSITE" id="PS50005">
    <property type="entry name" value="TPR"/>
    <property type="match status" value="1"/>
</dbReference>
<dbReference type="InterPro" id="IPR028081">
    <property type="entry name" value="Leu-bd"/>
</dbReference>
<dbReference type="InParanoid" id="A0A330L828"/>
<gene>
    <name evidence="6" type="ORF">NITLEN_40305</name>
</gene>
<reference evidence="7" key="1">
    <citation type="submission" date="2018-04" db="EMBL/GenBank/DDBJ databases">
        <authorList>
            <person name="Lucker S."/>
            <person name="Sakoula D."/>
        </authorList>
    </citation>
    <scope>NUCLEOTIDE SEQUENCE [LARGE SCALE GENOMIC DNA]</scope>
</reference>
<evidence type="ECO:0000256" key="3">
    <source>
        <dbReference type="PROSITE-ProRule" id="PRU00339"/>
    </source>
</evidence>
<keyword evidence="3" id="KW-0802">TPR repeat</keyword>
<dbReference type="EMBL" id="OUNR01000017">
    <property type="protein sequence ID" value="SPP65832.1"/>
    <property type="molecule type" value="Genomic_DNA"/>
</dbReference>